<evidence type="ECO:0000256" key="2">
    <source>
        <dbReference type="ARBA" id="ARBA00022763"/>
    </source>
</evidence>
<keyword evidence="7" id="KW-1185">Reference proteome</keyword>
<dbReference type="InterPro" id="IPR013882">
    <property type="entry name" value="Ctp1_C"/>
</dbReference>
<dbReference type="Pfam" id="PF08573">
    <property type="entry name" value="SAE2"/>
    <property type="match status" value="1"/>
</dbReference>
<evidence type="ECO:0000256" key="1">
    <source>
        <dbReference type="ARBA" id="ARBA00004123"/>
    </source>
</evidence>
<dbReference type="GO" id="GO:0006281">
    <property type="term" value="P:DNA repair"/>
    <property type="evidence" value="ECO:0007669"/>
    <property type="project" value="InterPro"/>
</dbReference>
<feature type="region of interest" description="Disordered" evidence="4">
    <location>
        <begin position="685"/>
        <end position="706"/>
    </location>
</feature>
<evidence type="ECO:0000313" key="6">
    <source>
        <dbReference type="EMBL" id="KAK4158535.1"/>
    </source>
</evidence>
<keyword evidence="6" id="KW-0378">Hydrolase</keyword>
<name>A0AAN6VXT8_9PEZI</name>
<dbReference type="Proteomes" id="UP001302745">
    <property type="component" value="Unassembled WGS sequence"/>
</dbReference>
<feature type="compositionally biased region" description="Low complexity" evidence="4">
    <location>
        <begin position="208"/>
        <end position="217"/>
    </location>
</feature>
<dbReference type="GO" id="GO:0004519">
    <property type="term" value="F:endonuclease activity"/>
    <property type="evidence" value="ECO:0007669"/>
    <property type="project" value="UniProtKB-KW"/>
</dbReference>
<feature type="compositionally biased region" description="Basic and acidic residues" evidence="4">
    <location>
        <begin position="548"/>
        <end position="560"/>
    </location>
</feature>
<feature type="compositionally biased region" description="Polar residues" evidence="4">
    <location>
        <begin position="238"/>
        <end position="247"/>
    </location>
</feature>
<feature type="compositionally biased region" description="Basic and acidic residues" evidence="4">
    <location>
        <begin position="500"/>
        <end position="529"/>
    </location>
</feature>
<feature type="compositionally biased region" description="Basic and acidic residues" evidence="4">
    <location>
        <begin position="363"/>
        <end position="385"/>
    </location>
</feature>
<protein>
    <submittedName>
        <fullName evidence="6">DNA repair protein endonuclease SAE2/CtIP C-terminus-domain-containing protein</fullName>
    </submittedName>
</protein>
<feature type="domain" description="DNA endonuclease activator Ctp1 C-terminal" evidence="5">
    <location>
        <begin position="587"/>
        <end position="700"/>
    </location>
</feature>
<gene>
    <name evidence="6" type="ORF">C8A00DRAFT_10710</name>
</gene>
<dbReference type="AlphaFoldDB" id="A0AAN6VXT8"/>
<evidence type="ECO:0000259" key="5">
    <source>
        <dbReference type="Pfam" id="PF08573"/>
    </source>
</evidence>
<keyword evidence="2" id="KW-0227">DNA damage</keyword>
<feature type="compositionally biased region" description="Pro residues" evidence="4">
    <location>
        <begin position="218"/>
        <end position="228"/>
    </location>
</feature>
<proteinExistence type="predicted"/>
<dbReference type="GO" id="GO:0005634">
    <property type="term" value="C:nucleus"/>
    <property type="evidence" value="ECO:0007669"/>
    <property type="project" value="UniProtKB-SubCell"/>
</dbReference>
<accession>A0AAN6VXT8</accession>
<keyword evidence="6" id="KW-0540">Nuclease</keyword>
<evidence type="ECO:0000313" key="7">
    <source>
        <dbReference type="Proteomes" id="UP001302745"/>
    </source>
</evidence>
<evidence type="ECO:0000256" key="3">
    <source>
        <dbReference type="ARBA" id="ARBA00023242"/>
    </source>
</evidence>
<feature type="region of interest" description="Disordered" evidence="4">
    <location>
        <begin position="181"/>
        <end position="437"/>
    </location>
</feature>
<comment type="subcellular location">
    <subcellularLocation>
        <location evidence="1">Nucleus</location>
    </subcellularLocation>
</comment>
<comment type="caution">
    <text evidence="6">The sequence shown here is derived from an EMBL/GenBank/DDBJ whole genome shotgun (WGS) entry which is preliminary data.</text>
</comment>
<evidence type="ECO:0000256" key="4">
    <source>
        <dbReference type="SAM" id="MobiDB-lite"/>
    </source>
</evidence>
<feature type="region of interest" description="Disordered" evidence="4">
    <location>
        <begin position="453"/>
        <end position="560"/>
    </location>
</feature>
<reference evidence="6" key="2">
    <citation type="submission" date="2023-05" db="EMBL/GenBank/DDBJ databases">
        <authorList>
            <consortium name="Lawrence Berkeley National Laboratory"/>
            <person name="Steindorff A."/>
            <person name="Hensen N."/>
            <person name="Bonometti L."/>
            <person name="Westerberg I."/>
            <person name="Brannstrom I.O."/>
            <person name="Guillou S."/>
            <person name="Cros-Aarteil S."/>
            <person name="Calhoun S."/>
            <person name="Haridas S."/>
            <person name="Kuo A."/>
            <person name="Mondo S."/>
            <person name="Pangilinan J."/>
            <person name="Riley R."/>
            <person name="Labutti K."/>
            <person name="Andreopoulos B."/>
            <person name="Lipzen A."/>
            <person name="Chen C."/>
            <person name="Yanf M."/>
            <person name="Daum C."/>
            <person name="Ng V."/>
            <person name="Clum A."/>
            <person name="Ohm R."/>
            <person name="Martin F."/>
            <person name="Silar P."/>
            <person name="Natvig D."/>
            <person name="Lalanne C."/>
            <person name="Gautier V."/>
            <person name="Ament-Velasquez S.L."/>
            <person name="Kruys A."/>
            <person name="Hutchinson M.I."/>
            <person name="Powell A.J."/>
            <person name="Barry K."/>
            <person name="Miller A.N."/>
            <person name="Grigoriev I.V."/>
            <person name="Debuchy R."/>
            <person name="Gladieux P."/>
            <person name="Thoren M.H."/>
            <person name="Johannesson H."/>
        </authorList>
    </citation>
    <scope>NUCLEOTIDE SEQUENCE</scope>
    <source>
        <strain evidence="6">CBS 538.74</strain>
    </source>
</reference>
<dbReference type="EMBL" id="MU856838">
    <property type="protein sequence ID" value="KAK4158535.1"/>
    <property type="molecule type" value="Genomic_DNA"/>
</dbReference>
<keyword evidence="3" id="KW-0539">Nucleus</keyword>
<reference evidence="6" key="1">
    <citation type="journal article" date="2023" name="Mol. Phylogenet. Evol.">
        <title>Genome-scale phylogeny and comparative genomics of the fungal order Sordariales.</title>
        <authorList>
            <person name="Hensen N."/>
            <person name="Bonometti L."/>
            <person name="Westerberg I."/>
            <person name="Brannstrom I.O."/>
            <person name="Guillou S."/>
            <person name="Cros-Aarteil S."/>
            <person name="Calhoun S."/>
            <person name="Haridas S."/>
            <person name="Kuo A."/>
            <person name="Mondo S."/>
            <person name="Pangilinan J."/>
            <person name="Riley R."/>
            <person name="LaButti K."/>
            <person name="Andreopoulos B."/>
            <person name="Lipzen A."/>
            <person name="Chen C."/>
            <person name="Yan M."/>
            <person name="Daum C."/>
            <person name="Ng V."/>
            <person name="Clum A."/>
            <person name="Steindorff A."/>
            <person name="Ohm R.A."/>
            <person name="Martin F."/>
            <person name="Silar P."/>
            <person name="Natvig D.O."/>
            <person name="Lalanne C."/>
            <person name="Gautier V."/>
            <person name="Ament-Velasquez S.L."/>
            <person name="Kruys A."/>
            <person name="Hutchinson M.I."/>
            <person name="Powell A.J."/>
            <person name="Barry K."/>
            <person name="Miller A.N."/>
            <person name="Grigoriev I.V."/>
            <person name="Debuchy R."/>
            <person name="Gladieux P."/>
            <person name="Hiltunen Thoren M."/>
            <person name="Johannesson H."/>
        </authorList>
    </citation>
    <scope>NUCLEOTIDE SEQUENCE</scope>
    <source>
        <strain evidence="6">CBS 538.74</strain>
    </source>
</reference>
<organism evidence="6 7">
    <name type="scientific">Chaetomidium leptoderma</name>
    <dbReference type="NCBI Taxonomy" id="669021"/>
    <lineage>
        <taxon>Eukaryota</taxon>
        <taxon>Fungi</taxon>
        <taxon>Dikarya</taxon>
        <taxon>Ascomycota</taxon>
        <taxon>Pezizomycotina</taxon>
        <taxon>Sordariomycetes</taxon>
        <taxon>Sordariomycetidae</taxon>
        <taxon>Sordariales</taxon>
        <taxon>Chaetomiaceae</taxon>
        <taxon>Chaetomidium</taxon>
    </lineage>
</organism>
<keyword evidence="6" id="KW-0255">Endonuclease</keyword>
<sequence length="735" mass="81497">MDYWSSKGRHVLIAALEAVCDTVEGDLAAEIQQRDDDRHASLLEEINILKTTAARVDDLEKENQVLILDLDELRRNQVLQDVKSPQSSPASGECAPSTARPALARVSADGNIGTLGAGPSADGFEEPTWEKKYTKLAMKHVALEKRHDETRRSAMKYRESRESWTKYALSVEAKVKRLEKRLQRNENTDGRLLAPSEAKPQTARAAPDDALGSGSDSSPPPAISPPPLDGAIEESINRENTTPTPTSAMPGYTVRSRDEAMQDGSEGADELPSMPPGTAAKPAAAIKQEPSSDAPVVVSERTIRKRKHTEDEAGMTAPARRIKSDQSTSSDPVITGEVPLFCPHESIDLDDEDQGMPTPRKQRPSEHQGLREEDEVTPAKDEVSIEQHFAGARSRKNELNTPSRDLSTHPDRPAAAVLSTHQLSRTYGDSHRSPIKAGWTLSSGIADVAEETVESFYSPSPRHAAGKGPAHQTPAQGRLHSLLNHGSPKKTAGFLSPTPARRDYASPHLDKENIDDMPPEKDIRPRQDAPVKTSPAVKASPATSLRRSFKDKGNPAKPSRLRERTLAELRPEDFKVNPKSNNGYRYAFDEVVRNREERSELAGCTDPNCCGKQFRVMAESELSAGGPGILSRVADVKMMENYLGNEAYRLVDMTRAERQDMWLKAKIQDLADRYGRHRHRFARKPSPPGYWNPDFPSTQEIEQSKEEAERLERGLVEERWREAMRGGGRWLFRDE</sequence>